<evidence type="ECO:0000313" key="1">
    <source>
        <dbReference type="EMBL" id="QEK50269.1"/>
    </source>
</evidence>
<dbReference type="EMBL" id="CP043329">
    <property type="protein sequence ID" value="QEK50269.1"/>
    <property type="molecule type" value="Genomic_DNA"/>
</dbReference>
<protein>
    <recommendedName>
        <fullName evidence="3">Lipoprotein</fullName>
    </recommendedName>
</protein>
<sequence length="128" mass="14282">MKSLSLKVLITFSTTILTACYQTSSKEENKNVDITPTGTSFEKPIVKSGNYYNLNSGEKIKVIADSLTGLAVDSSSSMPVEFYLDKITQDTFYQTGLKVNHLLLKTKEGTYTFDERKVKINGEQIIIL</sequence>
<gene>
    <name evidence="1" type="ORF">FYC62_00260</name>
</gene>
<accession>A0A5C0VDY3</accession>
<name>A0A5C0VDY3_9SPHI</name>
<evidence type="ECO:0008006" key="3">
    <source>
        <dbReference type="Google" id="ProtNLM"/>
    </source>
</evidence>
<dbReference type="Proteomes" id="UP000323653">
    <property type="component" value="Chromosome"/>
</dbReference>
<dbReference type="RefSeq" id="WP_039453597.1">
    <property type="nucleotide sequence ID" value="NZ_CP043329.1"/>
</dbReference>
<evidence type="ECO:0000313" key="2">
    <source>
        <dbReference type="Proteomes" id="UP000323653"/>
    </source>
</evidence>
<keyword evidence="2" id="KW-1185">Reference proteome</keyword>
<dbReference type="KEGG" id="pej:FYC62_00260"/>
<proteinExistence type="predicted"/>
<dbReference type="PROSITE" id="PS51257">
    <property type="entry name" value="PROKAR_LIPOPROTEIN"/>
    <property type="match status" value="1"/>
</dbReference>
<reference evidence="1 2" key="1">
    <citation type="submission" date="2019-08" db="EMBL/GenBank/DDBJ databases">
        <title>Pedobacter sp. nov., isolated from Han river, South Korea.</title>
        <authorList>
            <person name="Lee D.-H."/>
            <person name="Kim Y.-S."/>
            <person name="Hwang E.-M."/>
            <person name="Le Tran T.C."/>
            <person name="Cha C.-J."/>
        </authorList>
    </citation>
    <scope>NUCLEOTIDE SEQUENCE [LARGE SCALE GENOMIC DNA]</scope>
    <source>
        <strain evidence="1 2">CJ43</strain>
    </source>
</reference>
<organism evidence="1 2">
    <name type="scientific">Pedobacter aquae</name>
    <dbReference type="NCBI Taxonomy" id="2605747"/>
    <lineage>
        <taxon>Bacteria</taxon>
        <taxon>Pseudomonadati</taxon>
        <taxon>Bacteroidota</taxon>
        <taxon>Sphingobacteriia</taxon>
        <taxon>Sphingobacteriales</taxon>
        <taxon>Sphingobacteriaceae</taxon>
        <taxon>Pedobacter</taxon>
    </lineage>
</organism>
<dbReference type="AlphaFoldDB" id="A0A5C0VDY3"/>